<evidence type="ECO:0000256" key="13">
    <source>
        <dbReference type="ARBA" id="ARBA00033450"/>
    </source>
</evidence>
<feature type="domain" description="Coenzyme PQQ synthesis protein F-like C-terminal lobe" evidence="19">
    <location>
        <begin position="792"/>
        <end position="887"/>
    </location>
</feature>
<evidence type="ECO:0000256" key="1">
    <source>
        <dbReference type="ARBA" id="ARBA00001947"/>
    </source>
</evidence>
<dbReference type="Pfam" id="PF22456">
    <property type="entry name" value="PqqF-like_C_4"/>
    <property type="match status" value="1"/>
</dbReference>
<sequence>MYYLWRVSVKYWHISLLVVLLSACQQNAKTPAELQLTSKQSTAPAVQLSIIKSTKDNRQYQSLKLDNELEVLLVSDPSIEKSAAALSVAAGSLQEPENFGGLAHYLEHMLFLGTKTYPDVNEYNEFIAHNGGTENAYTELDHTNYMVSVNNEAYDEALARFSRFFYEALLDEQYADKERNAVHSEWTQKGPNDWVIMGQLDGYTLHPDHPISQFNWGNLESLADKGDDKLQAQLVSFYNKYYSSNLMKAAMISNLPLAEMAELAKKHFGKITNKHTAQPQIAQVVAEPEQLQQIIHYQPQTDMKQLQVKFIIDDNSDAFAVKPNVYLKYLLGSEMPGTLASTLREMGLSENLWASANPSEYGNAGSFTIYIELTETGLKQRDLIVGTVFKYLDLIKQQGIDTKYFKEIKQSLSNSFQFKEKIDDYSYAMQIAADLQKLPANYVLSSDYEYQRFNSQAIKDVLAQLTLDNARIFYIDKDQPTDTGMDFFVGKYSTSKITAQLNQQWQKASEDVALSLPTPNTLMPENFALVKAEFTDKPKTLVSEPGLHVYLGHSKYFNQPKGSFAASFNTGLEKQSPRNTVLSALLSRGLNLSLTTLQSEASAAGMRLRFGSFNGLFLTATGFTDKQAKLLEAGYQQVLNYSVTQDQLANLKAAFISDIESKKKHMLLNQLFPTFNNIVNLDEYSDESLLAEVAAITPNDIISFRDKMLKHATLNVFAFGNYTSEDVVKTAKSLQQLLPKNRKLSDIYLSKTLKPAAGTVYNWQSNSDMTDIAFGDFYLAPYDIKQHASARVLQKVLRPALFNQIRTEEQLAYAVGFFNQALTEQLLLGFYIQSPAKGPAAVADRIEHFKAGFTKQLAELSEEEFNTIRNSDVISLTQPPKNLSEEESVFKNDWRKNNLNFDSHSKLVQAVKAVTREDIIKLYHELLAQEHFGRVMVQMRGTNFKDQAFVEHKDAKQITDVNDFHQAQLK</sequence>
<dbReference type="AlphaFoldDB" id="A0A4P6P5G1"/>
<evidence type="ECO:0000256" key="10">
    <source>
        <dbReference type="ARBA" id="ARBA00023049"/>
    </source>
</evidence>
<evidence type="ECO:0000256" key="4">
    <source>
        <dbReference type="ARBA" id="ARBA00012449"/>
    </source>
</evidence>
<evidence type="ECO:0000256" key="2">
    <source>
        <dbReference type="ARBA" id="ARBA00002184"/>
    </source>
</evidence>
<evidence type="ECO:0000256" key="8">
    <source>
        <dbReference type="ARBA" id="ARBA00022801"/>
    </source>
</evidence>
<gene>
    <name evidence="20" type="ORF">EMK97_11080</name>
</gene>
<dbReference type="Pfam" id="PF05193">
    <property type="entry name" value="Peptidase_M16_C"/>
    <property type="match status" value="1"/>
</dbReference>
<dbReference type="PROSITE" id="PS51257">
    <property type="entry name" value="PROKAR_LIPOPROTEIN"/>
    <property type="match status" value="1"/>
</dbReference>
<reference evidence="20 21" key="1">
    <citation type="submission" date="2018-12" db="EMBL/GenBank/DDBJ databases">
        <title>Complete genome of Litorilituus sediminis.</title>
        <authorList>
            <person name="Liu A."/>
            <person name="Rong J."/>
        </authorList>
    </citation>
    <scope>NUCLEOTIDE SEQUENCE [LARGE SCALE GENOMIC DNA]</scope>
    <source>
        <strain evidence="20 21">JCM 17549</strain>
    </source>
</reference>
<feature type="signal peptide" evidence="15">
    <location>
        <begin position="1"/>
        <end position="28"/>
    </location>
</feature>
<name>A0A4P6P5G1_9GAMM</name>
<evidence type="ECO:0000256" key="11">
    <source>
        <dbReference type="ARBA" id="ARBA00029597"/>
    </source>
</evidence>
<evidence type="ECO:0000259" key="19">
    <source>
        <dbReference type="Pfam" id="PF22456"/>
    </source>
</evidence>
<proteinExistence type="inferred from homology"/>
<dbReference type="EC" id="3.4.24.55" evidence="4"/>
<dbReference type="InterPro" id="IPR011765">
    <property type="entry name" value="Pept_M16_N"/>
</dbReference>
<evidence type="ECO:0000256" key="12">
    <source>
        <dbReference type="ARBA" id="ARBA00031184"/>
    </source>
</evidence>
<dbReference type="Gene3D" id="3.30.830.10">
    <property type="entry name" value="Metalloenzyme, LuxS/M16 peptidase-like"/>
    <property type="match status" value="4"/>
</dbReference>
<comment type="function">
    <text evidence="2">Endopeptidase that degrades small peptides of less than 7 kDa, such as glucagon and insulin.</text>
</comment>
<dbReference type="SUPFAM" id="SSF63411">
    <property type="entry name" value="LuxS/MPP-like metallohydrolase"/>
    <property type="match status" value="4"/>
</dbReference>
<evidence type="ECO:0000256" key="5">
    <source>
        <dbReference type="ARBA" id="ARBA00017565"/>
    </source>
</evidence>
<dbReference type="InterPro" id="IPR007863">
    <property type="entry name" value="Peptidase_M16_C"/>
</dbReference>
<dbReference type="InterPro" id="IPR054734">
    <property type="entry name" value="PqqF-like_C_4"/>
</dbReference>
<evidence type="ECO:0000313" key="21">
    <source>
        <dbReference type="Proteomes" id="UP000290244"/>
    </source>
</evidence>
<dbReference type="PROSITE" id="PS00143">
    <property type="entry name" value="INSULINASE"/>
    <property type="match status" value="1"/>
</dbReference>
<keyword evidence="8 20" id="KW-0378">Hydrolase</keyword>
<dbReference type="GO" id="GO:0005737">
    <property type="term" value="C:cytoplasm"/>
    <property type="evidence" value="ECO:0007669"/>
    <property type="project" value="UniProtKB-ARBA"/>
</dbReference>
<dbReference type="InterPro" id="IPR050626">
    <property type="entry name" value="Peptidase_M16"/>
</dbReference>
<dbReference type="Pfam" id="PF16187">
    <property type="entry name" value="Peptidase_M16_M"/>
    <property type="match status" value="1"/>
</dbReference>
<dbReference type="FunFam" id="3.30.830.10:FF:000012">
    <property type="entry name" value="Protease 3"/>
    <property type="match status" value="1"/>
</dbReference>
<dbReference type="Pfam" id="PF00675">
    <property type="entry name" value="Peptidase_M16"/>
    <property type="match status" value="1"/>
</dbReference>
<evidence type="ECO:0000256" key="14">
    <source>
        <dbReference type="RuleBase" id="RU004447"/>
    </source>
</evidence>
<feature type="domain" description="Peptidase M16 N-terminal" evidence="16">
    <location>
        <begin position="71"/>
        <end position="186"/>
    </location>
</feature>
<feature type="chain" id="PRO_5020876430" description="Protease 3" evidence="15">
    <location>
        <begin position="29"/>
        <end position="970"/>
    </location>
</feature>
<comment type="similarity">
    <text evidence="3 14">Belongs to the peptidase M16 family.</text>
</comment>
<accession>A0A4P6P5G1</accession>
<dbReference type="InterPro" id="IPR032632">
    <property type="entry name" value="Peptidase_M16_M"/>
</dbReference>
<dbReference type="GO" id="GO:0006508">
    <property type="term" value="P:proteolysis"/>
    <property type="evidence" value="ECO:0007669"/>
    <property type="project" value="UniProtKB-KW"/>
</dbReference>
<dbReference type="PANTHER" id="PTHR43690">
    <property type="entry name" value="NARDILYSIN"/>
    <property type="match status" value="1"/>
</dbReference>
<keyword evidence="21" id="KW-1185">Reference proteome</keyword>
<dbReference type="EMBL" id="CP034759">
    <property type="protein sequence ID" value="QBG36218.1"/>
    <property type="molecule type" value="Genomic_DNA"/>
</dbReference>
<evidence type="ECO:0000313" key="20">
    <source>
        <dbReference type="EMBL" id="QBG36218.1"/>
    </source>
</evidence>
<evidence type="ECO:0000256" key="9">
    <source>
        <dbReference type="ARBA" id="ARBA00022833"/>
    </source>
</evidence>
<evidence type="ECO:0000256" key="7">
    <source>
        <dbReference type="ARBA" id="ARBA00022723"/>
    </source>
</evidence>
<evidence type="ECO:0000259" key="18">
    <source>
        <dbReference type="Pfam" id="PF16187"/>
    </source>
</evidence>
<dbReference type="KEGG" id="lsd:EMK97_11080"/>
<organism evidence="20 21">
    <name type="scientific">Litorilituus sediminis</name>
    <dbReference type="NCBI Taxonomy" id="718192"/>
    <lineage>
        <taxon>Bacteria</taxon>
        <taxon>Pseudomonadati</taxon>
        <taxon>Pseudomonadota</taxon>
        <taxon>Gammaproteobacteria</taxon>
        <taxon>Alteromonadales</taxon>
        <taxon>Colwelliaceae</taxon>
        <taxon>Litorilituus</taxon>
    </lineage>
</organism>
<evidence type="ECO:0000259" key="17">
    <source>
        <dbReference type="Pfam" id="PF05193"/>
    </source>
</evidence>
<keyword evidence="10" id="KW-0482">Metalloprotease</keyword>
<keyword evidence="6" id="KW-0645">Protease</keyword>
<keyword evidence="7" id="KW-0479">Metal-binding</keyword>
<feature type="domain" description="Peptidase M16 C-terminal" evidence="17">
    <location>
        <begin position="232"/>
        <end position="412"/>
    </location>
</feature>
<evidence type="ECO:0000256" key="3">
    <source>
        <dbReference type="ARBA" id="ARBA00007261"/>
    </source>
</evidence>
<protein>
    <recommendedName>
        <fullName evidence="5">Protease 3</fullName>
        <ecNumber evidence="4">3.4.24.55</ecNumber>
    </recommendedName>
    <alternativeName>
        <fullName evidence="13">Pitrilysin</fullName>
    </alternativeName>
    <alternativeName>
        <fullName evidence="12">Protease III</fullName>
    </alternativeName>
    <alternativeName>
        <fullName evidence="11">Protease pi</fullName>
    </alternativeName>
</protein>
<dbReference type="NCBIfam" id="NF011681">
    <property type="entry name" value="PRK15101.1"/>
    <property type="match status" value="1"/>
</dbReference>
<feature type="domain" description="Peptidase M16 middle/third" evidence="18">
    <location>
        <begin position="416"/>
        <end position="692"/>
    </location>
</feature>
<comment type="cofactor">
    <cofactor evidence="1">
        <name>Zn(2+)</name>
        <dbReference type="ChEBI" id="CHEBI:29105"/>
    </cofactor>
</comment>
<evidence type="ECO:0000259" key="16">
    <source>
        <dbReference type="Pfam" id="PF00675"/>
    </source>
</evidence>
<dbReference type="PANTHER" id="PTHR43690:SF18">
    <property type="entry name" value="INSULIN-DEGRADING ENZYME-RELATED"/>
    <property type="match status" value="1"/>
</dbReference>
<dbReference type="InterPro" id="IPR001431">
    <property type="entry name" value="Pept_M16_Zn_BS"/>
</dbReference>
<dbReference type="InterPro" id="IPR011249">
    <property type="entry name" value="Metalloenz_LuxS/M16"/>
</dbReference>
<dbReference type="Proteomes" id="UP000290244">
    <property type="component" value="Chromosome"/>
</dbReference>
<evidence type="ECO:0000256" key="15">
    <source>
        <dbReference type="SAM" id="SignalP"/>
    </source>
</evidence>
<dbReference type="GO" id="GO:0004222">
    <property type="term" value="F:metalloendopeptidase activity"/>
    <property type="evidence" value="ECO:0007669"/>
    <property type="project" value="UniProtKB-EC"/>
</dbReference>
<keyword evidence="9" id="KW-0862">Zinc</keyword>
<evidence type="ECO:0000256" key="6">
    <source>
        <dbReference type="ARBA" id="ARBA00022670"/>
    </source>
</evidence>
<keyword evidence="15" id="KW-0732">Signal</keyword>
<dbReference type="OrthoDB" id="9811314at2"/>
<dbReference type="GO" id="GO:0046872">
    <property type="term" value="F:metal ion binding"/>
    <property type="evidence" value="ECO:0007669"/>
    <property type="project" value="UniProtKB-KW"/>
</dbReference>